<gene>
    <name evidence="2" type="ORF">B0H65DRAFT_455079</name>
</gene>
<sequence length="114" mass="12710">MSWSTDSNFLSNRRRTSICFLMVTAWSLRARTSTSTQRHRRETAGRLIVWAQEGPLNAGPWSYTQPRLETLLSAGVTGGRRIVLLVCPAYCRVGVPGALSCWCGQRSVLLVWPA</sequence>
<dbReference type="AlphaFoldDB" id="A0AAE0JJ11"/>
<protein>
    <recommendedName>
        <fullName evidence="1">2-oxoglutarate dehydrogenase E1 component/KDG C-terminal domain-containing protein</fullName>
    </recommendedName>
</protein>
<evidence type="ECO:0000313" key="3">
    <source>
        <dbReference type="Proteomes" id="UP001278500"/>
    </source>
</evidence>
<dbReference type="InterPro" id="IPR042179">
    <property type="entry name" value="KGD_C_sf"/>
</dbReference>
<keyword evidence="3" id="KW-1185">Reference proteome</keyword>
<accession>A0AAE0JJ11</accession>
<evidence type="ECO:0000313" key="2">
    <source>
        <dbReference type="EMBL" id="KAK3350534.1"/>
    </source>
</evidence>
<proteinExistence type="predicted"/>
<reference evidence="2" key="2">
    <citation type="submission" date="2023-06" db="EMBL/GenBank/DDBJ databases">
        <authorList>
            <consortium name="Lawrence Berkeley National Laboratory"/>
            <person name="Haridas S."/>
            <person name="Hensen N."/>
            <person name="Bonometti L."/>
            <person name="Westerberg I."/>
            <person name="Brannstrom I.O."/>
            <person name="Guillou S."/>
            <person name="Cros-Aarteil S."/>
            <person name="Calhoun S."/>
            <person name="Kuo A."/>
            <person name="Mondo S."/>
            <person name="Pangilinan J."/>
            <person name="Riley R."/>
            <person name="Labutti K."/>
            <person name="Andreopoulos B."/>
            <person name="Lipzen A."/>
            <person name="Chen C."/>
            <person name="Yanf M."/>
            <person name="Daum C."/>
            <person name="Ng V."/>
            <person name="Clum A."/>
            <person name="Steindorff A."/>
            <person name="Ohm R."/>
            <person name="Martin F."/>
            <person name="Silar P."/>
            <person name="Natvig D."/>
            <person name="Lalanne C."/>
            <person name="Gautier V."/>
            <person name="Ament-Velasquez S.L."/>
            <person name="Kruys A."/>
            <person name="Hutchinson M.I."/>
            <person name="Powell A.J."/>
            <person name="Barry K."/>
            <person name="Miller A.N."/>
            <person name="Grigoriev I.V."/>
            <person name="Debuchy R."/>
            <person name="Gladieux P."/>
            <person name="Thoren M.H."/>
            <person name="Johannesson H."/>
        </authorList>
    </citation>
    <scope>NUCLEOTIDE SEQUENCE</scope>
    <source>
        <strain evidence="2">CBS 560.94</strain>
    </source>
</reference>
<feature type="domain" description="2-oxoglutarate dehydrogenase E1 component/KDG C-terminal" evidence="1">
    <location>
        <begin position="47"/>
        <end position="74"/>
    </location>
</feature>
<dbReference type="Gene3D" id="3.40.50.11610">
    <property type="entry name" value="Multifunctional 2-oxoglutarate metabolism enzyme, C-terminal domain"/>
    <property type="match status" value="1"/>
</dbReference>
<comment type="caution">
    <text evidence="2">The sequence shown here is derived from an EMBL/GenBank/DDBJ whole genome shotgun (WGS) entry which is preliminary data.</text>
</comment>
<dbReference type="Proteomes" id="UP001278500">
    <property type="component" value="Unassembled WGS sequence"/>
</dbReference>
<dbReference type="EMBL" id="JAUEPP010000002">
    <property type="protein sequence ID" value="KAK3350534.1"/>
    <property type="molecule type" value="Genomic_DNA"/>
</dbReference>
<dbReference type="RefSeq" id="XP_062683829.1">
    <property type="nucleotide sequence ID" value="XM_062826220.1"/>
</dbReference>
<organism evidence="2 3">
    <name type="scientific">Neurospora tetraspora</name>
    <dbReference type="NCBI Taxonomy" id="94610"/>
    <lineage>
        <taxon>Eukaryota</taxon>
        <taxon>Fungi</taxon>
        <taxon>Dikarya</taxon>
        <taxon>Ascomycota</taxon>
        <taxon>Pezizomycotina</taxon>
        <taxon>Sordariomycetes</taxon>
        <taxon>Sordariomycetidae</taxon>
        <taxon>Sordariales</taxon>
        <taxon>Sordariaceae</taxon>
        <taxon>Neurospora</taxon>
    </lineage>
</organism>
<dbReference type="InterPro" id="IPR031717">
    <property type="entry name" value="ODO-1/KGD_C"/>
</dbReference>
<name>A0AAE0JJ11_9PEZI</name>
<evidence type="ECO:0000259" key="1">
    <source>
        <dbReference type="Pfam" id="PF16870"/>
    </source>
</evidence>
<reference evidence="2" key="1">
    <citation type="journal article" date="2023" name="Mol. Phylogenet. Evol.">
        <title>Genome-scale phylogeny and comparative genomics of the fungal order Sordariales.</title>
        <authorList>
            <person name="Hensen N."/>
            <person name="Bonometti L."/>
            <person name="Westerberg I."/>
            <person name="Brannstrom I.O."/>
            <person name="Guillou S."/>
            <person name="Cros-Aarteil S."/>
            <person name="Calhoun S."/>
            <person name="Haridas S."/>
            <person name="Kuo A."/>
            <person name="Mondo S."/>
            <person name="Pangilinan J."/>
            <person name="Riley R."/>
            <person name="LaButti K."/>
            <person name="Andreopoulos B."/>
            <person name="Lipzen A."/>
            <person name="Chen C."/>
            <person name="Yan M."/>
            <person name="Daum C."/>
            <person name="Ng V."/>
            <person name="Clum A."/>
            <person name="Steindorff A."/>
            <person name="Ohm R.A."/>
            <person name="Martin F."/>
            <person name="Silar P."/>
            <person name="Natvig D.O."/>
            <person name="Lalanne C."/>
            <person name="Gautier V."/>
            <person name="Ament-Velasquez S.L."/>
            <person name="Kruys A."/>
            <person name="Hutchinson M.I."/>
            <person name="Powell A.J."/>
            <person name="Barry K."/>
            <person name="Miller A.N."/>
            <person name="Grigoriev I.V."/>
            <person name="Debuchy R."/>
            <person name="Gladieux P."/>
            <person name="Hiltunen Thoren M."/>
            <person name="Johannesson H."/>
        </authorList>
    </citation>
    <scope>NUCLEOTIDE SEQUENCE</scope>
    <source>
        <strain evidence="2">CBS 560.94</strain>
    </source>
</reference>
<dbReference type="Pfam" id="PF16870">
    <property type="entry name" value="OxoGdeHyase_C"/>
    <property type="match status" value="1"/>
</dbReference>
<dbReference type="GeneID" id="87863374"/>